<dbReference type="Proteomes" id="UP000504606">
    <property type="component" value="Unplaced"/>
</dbReference>
<evidence type="ECO:0000313" key="7">
    <source>
        <dbReference type="RefSeq" id="XP_052131697.1"/>
    </source>
</evidence>
<evidence type="ECO:0000256" key="3">
    <source>
        <dbReference type="PROSITE-ProRule" id="PRU10133"/>
    </source>
</evidence>
<dbReference type="PROSITE" id="PS50127">
    <property type="entry name" value="UBC_2"/>
    <property type="match status" value="1"/>
</dbReference>
<dbReference type="AlphaFoldDB" id="A0A9C6XUU4"/>
<dbReference type="InterPro" id="IPR023313">
    <property type="entry name" value="UBQ-conjugating_AS"/>
</dbReference>
<organism evidence="6 7">
    <name type="scientific">Frankliniella occidentalis</name>
    <name type="common">Western flower thrips</name>
    <name type="synonym">Euthrips occidentalis</name>
    <dbReference type="NCBI Taxonomy" id="133901"/>
    <lineage>
        <taxon>Eukaryota</taxon>
        <taxon>Metazoa</taxon>
        <taxon>Ecdysozoa</taxon>
        <taxon>Arthropoda</taxon>
        <taxon>Hexapoda</taxon>
        <taxon>Insecta</taxon>
        <taxon>Pterygota</taxon>
        <taxon>Neoptera</taxon>
        <taxon>Paraneoptera</taxon>
        <taxon>Thysanoptera</taxon>
        <taxon>Terebrantia</taxon>
        <taxon>Thripoidea</taxon>
        <taxon>Thripidae</taxon>
        <taxon>Frankliniella</taxon>
    </lineage>
</organism>
<dbReference type="GO" id="GO:0005524">
    <property type="term" value="F:ATP binding"/>
    <property type="evidence" value="ECO:0007669"/>
    <property type="project" value="UniProtKB-UniRule"/>
</dbReference>
<keyword evidence="6" id="KW-1185">Reference proteome</keyword>
<keyword evidence="2 4" id="KW-0833">Ubl conjugation pathway</keyword>
<dbReference type="GO" id="GO:0016740">
    <property type="term" value="F:transferase activity"/>
    <property type="evidence" value="ECO:0007669"/>
    <property type="project" value="UniProtKB-KW"/>
</dbReference>
<proteinExistence type="inferred from homology"/>
<accession>A0A9C6XUU4</accession>
<evidence type="ECO:0000256" key="1">
    <source>
        <dbReference type="ARBA" id="ARBA00022679"/>
    </source>
</evidence>
<feature type="domain" description="UBC core" evidence="5">
    <location>
        <begin position="3"/>
        <end position="157"/>
    </location>
</feature>
<dbReference type="SMART" id="SM00212">
    <property type="entry name" value="UBCc"/>
    <property type="match status" value="1"/>
</dbReference>
<dbReference type="Gene3D" id="3.10.110.10">
    <property type="entry name" value="Ubiquitin Conjugating Enzyme"/>
    <property type="match status" value="1"/>
</dbReference>
<keyword evidence="4" id="KW-0547">Nucleotide-binding</keyword>
<protein>
    <submittedName>
        <fullName evidence="7">Ubiquitin-conjugating enzyme E2 D2B-like</fullName>
    </submittedName>
</protein>
<feature type="active site" description="Glycyl thioester intermediate" evidence="3">
    <location>
        <position position="90"/>
    </location>
</feature>
<reference evidence="7" key="1">
    <citation type="submission" date="2025-08" db="UniProtKB">
        <authorList>
            <consortium name="RefSeq"/>
        </authorList>
    </citation>
    <scope>IDENTIFICATION</scope>
    <source>
        <tissue evidence="7">Whole organism</tissue>
    </source>
</reference>
<dbReference type="KEGG" id="foc:113215599"/>
<dbReference type="Pfam" id="PF00179">
    <property type="entry name" value="UQ_con"/>
    <property type="match status" value="1"/>
</dbReference>
<evidence type="ECO:0000256" key="2">
    <source>
        <dbReference type="ARBA" id="ARBA00022786"/>
    </source>
</evidence>
<evidence type="ECO:0000259" key="5">
    <source>
        <dbReference type="PROSITE" id="PS50127"/>
    </source>
</evidence>
<gene>
    <name evidence="7" type="primary">LOC113215599</name>
</gene>
<dbReference type="PANTHER" id="PTHR24068">
    <property type="entry name" value="UBIQUITIN-CONJUGATING ENZYME E2"/>
    <property type="match status" value="1"/>
</dbReference>
<keyword evidence="4" id="KW-0067">ATP-binding</keyword>
<keyword evidence="1" id="KW-0808">Transferase</keyword>
<evidence type="ECO:0000256" key="4">
    <source>
        <dbReference type="RuleBase" id="RU362109"/>
    </source>
</evidence>
<dbReference type="PROSITE" id="PS00183">
    <property type="entry name" value="UBC_1"/>
    <property type="match status" value="1"/>
</dbReference>
<dbReference type="SUPFAM" id="SSF54495">
    <property type="entry name" value="UBC-like"/>
    <property type="match status" value="1"/>
</dbReference>
<comment type="similarity">
    <text evidence="4">Belongs to the ubiquitin-conjugating enzyme family.</text>
</comment>
<dbReference type="RefSeq" id="XP_052131697.1">
    <property type="nucleotide sequence ID" value="XM_052275737.1"/>
</dbReference>
<dbReference type="InterPro" id="IPR000608">
    <property type="entry name" value="UBC"/>
</dbReference>
<dbReference type="OrthoDB" id="9978460at2759"/>
<dbReference type="GeneID" id="113215599"/>
<dbReference type="InterPro" id="IPR016135">
    <property type="entry name" value="UBQ-conjugating_enzyme/RWD"/>
</dbReference>
<sequence>MSVIIKRLEGELRAVRAGLPVGVLSLGPVGNGENLMKWEATIAGPEGSPYEGGEFQLTIDIPLTYPLNPPKVLFRTKVYHPNISSSGMICLSTLKKDAKEGRWAPATKLPMLMIAIQSLLSDPNPDDPIVPSIGDQFKEQRAEFDRIARKWTKYYATPSA</sequence>
<name>A0A9C6XUU4_FRAOC</name>
<evidence type="ECO:0000313" key="6">
    <source>
        <dbReference type="Proteomes" id="UP000504606"/>
    </source>
</evidence>